<evidence type="ECO:0000259" key="1">
    <source>
        <dbReference type="PROSITE" id="PS50995"/>
    </source>
</evidence>
<protein>
    <submittedName>
        <fullName evidence="3">MarR family transcriptional regulator</fullName>
    </submittedName>
</protein>
<dbReference type="InterPro" id="IPR000835">
    <property type="entry name" value="HTH_MarR-typ"/>
</dbReference>
<gene>
    <name evidence="2" type="ORF">CLG85_026120</name>
    <name evidence="3" type="ORF">CLG85_17720</name>
</gene>
<dbReference type="InterPro" id="IPR039422">
    <property type="entry name" value="MarR/SlyA-like"/>
</dbReference>
<evidence type="ECO:0000313" key="2">
    <source>
        <dbReference type="EMBL" id="MCT4373583.1"/>
    </source>
</evidence>
<reference evidence="2" key="3">
    <citation type="submission" date="2024-05" db="EMBL/GenBank/DDBJ databases">
        <title>Yangia mangrovi SAOS 153D genome.</title>
        <authorList>
            <person name="Verma A."/>
            <person name="Pal Y."/>
            <person name="Sundharam S."/>
            <person name="Bisht B."/>
            <person name="Srinivasan K."/>
        </authorList>
    </citation>
    <scope>NUCLEOTIDE SEQUENCE</scope>
    <source>
        <strain evidence="2">SAOS 153D</strain>
    </source>
</reference>
<reference evidence="3" key="1">
    <citation type="submission" date="2017-09" db="EMBL/GenBank/DDBJ databases">
        <title>Yangia sp. SAOS 153D whole genome sequencing.</title>
        <authorList>
            <person name="Verma A."/>
            <person name="Krishnamurthi S."/>
        </authorList>
    </citation>
    <scope>NUCLEOTIDE SEQUENCE [LARGE SCALE GENOMIC DNA]</scope>
    <source>
        <strain evidence="3">SAOS 153D</strain>
    </source>
</reference>
<dbReference type="PROSITE" id="PS50995">
    <property type="entry name" value="HTH_MARR_2"/>
    <property type="match status" value="1"/>
</dbReference>
<dbReference type="AlphaFoldDB" id="A0A2A3JTT7"/>
<dbReference type="Gene3D" id="1.10.10.10">
    <property type="entry name" value="Winged helix-like DNA-binding domain superfamily/Winged helix DNA-binding domain"/>
    <property type="match status" value="1"/>
</dbReference>
<dbReference type="EMBL" id="NTHN02000104">
    <property type="protein sequence ID" value="MCT4373583.1"/>
    <property type="molecule type" value="Genomic_DNA"/>
</dbReference>
<evidence type="ECO:0000313" key="4">
    <source>
        <dbReference type="Proteomes" id="UP000217448"/>
    </source>
</evidence>
<dbReference type="SUPFAM" id="SSF46785">
    <property type="entry name" value="Winged helix' DNA-binding domain"/>
    <property type="match status" value="1"/>
</dbReference>
<evidence type="ECO:0000313" key="3">
    <source>
        <dbReference type="EMBL" id="PBD17879.1"/>
    </source>
</evidence>
<reference evidence="4" key="2">
    <citation type="submission" date="2023-07" db="EMBL/GenBank/DDBJ databases">
        <title>Yangia mangrovi SAOS 153D genome.</title>
        <authorList>
            <person name="Verma A."/>
            <person name="Pal Y."/>
            <person name="Sundharam S."/>
            <person name="Bisht B."/>
            <person name="Srinivasan K."/>
        </authorList>
    </citation>
    <scope>NUCLEOTIDE SEQUENCE [LARGE SCALE GENOMIC DNA]</scope>
    <source>
        <strain evidence="4">SAOS 153D</strain>
    </source>
</reference>
<dbReference type="PANTHER" id="PTHR33164:SF57">
    <property type="entry name" value="MARR-FAMILY TRANSCRIPTIONAL REGULATOR"/>
    <property type="match status" value="1"/>
</dbReference>
<dbReference type="SMART" id="SM00347">
    <property type="entry name" value="HTH_MARR"/>
    <property type="match status" value="1"/>
</dbReference>
<proteinExistence type="predicted"/>
<organism evidence="3">
    <name type="scientific">Alloyangia mangrovi</name>
    <dbReference type="NCBI Taxonomy" id="1779329"/>
    <lineage>
        <taxon>Bacteria</taxon>
        <taxon>Pseudomonadati</taxon>
        <taxon>Pseudomonadota</taxon>
        <taxon>Alphaproteobacteria</taxon>
        <taxon>Rhodobacterales</taxon>
        <taxon>Roseobacteraceae</taxon>
        <taxon>Alloyangia</taxon>
    </lineage>
</organism>
<dbReference type="InterPro" id="IPR036390">
    <property type="entry name" value="WH_DNA-bd_sf"/>
</dbReference>
<dbReference type="GO" id="GO:0003700">
    <property type="term" value="F:DNA-binding transcription factor activity"/>
    <property type="evidence" value="ECO:0007669"/>
    <property type="project" value="InterPro"/>
</dbReference>
<feature type="domain" description="HTH marR-type" evidence="1">
    <location>
        <begin position="36"/>
        <end position="185"/>
    </location>
</feature>
<dbReference type="InterPro" id="IPR036388">
    <property type="entry name" value="WH-like_DNA-bd_sf"/>
</dbReference>
<dbReference type="PANTHER" id="PTHR33164">
    <property type="entry name" value="TRANSCRIPTIONAL REGULATOR, MARR FAMILY"/>
    <property type="match status" value="1"/>
</dbReference>
<dbReference type="OrthoDB" id="7774677at2"/>
<dbReference type="GO" id="GO:0006950">
    <property type="term" value="P:response to stress"/>
    <property type="evidence" value="ECO:0007669"/>
    <property type="project" value="TreeGrafter"/>
</dbReference>
<keyword evidence="4" id="KW-1185">Reference proteome</keyword>
<accession>A0A2A3JTT7</accession>
<dbReference type="Proteomes" id="UP000217448">
    <property type="component" value="Unassembled WGS sequence"/>
</dbReference>
<name>A0A2A3JTT7_9RHOB</name>
<sequence>MSTARNLERAIMPDKDARIRDHLRRAGIDEASAQAAIEIDVALQKWRRRVMKRELGQRALADLGLSIDLAQLDVLLAVRAPEGEFDDAAACAEDAETMVSTVAARLRIDPSRASRIASDLIRMGLIRRAVSQQDARRSVLELTPPGAEIVSAVRAYKFLVLGSFLRDWSAEEIALFLPLLDRFSAWSDRAVQHSPEVAERVAELRKALAVLPAENLG</sequence>
<comment type="caution">
    <text evidence="3">The sequence shown here is derived from an EMBL/GenBank/DDBJ whole genome shotgun (WGS) entry which is preliminary data.</text>
</comment>
<dbReference type="EMBL" id="NTHN01000310">
    <property type="protein sequence ID" value="PBD17879.1"/>
    <property type="molecule type" value="Genomic_DNA"/>
</dbReference>